<protein>
    <submittedName>
        <fullName evidence="3">Uncharacterized protein</fullName>
    </submittedName>
</protein>
<evidence type="ECO:0000313" key="4">
    <source>
        <dbReference type="Proteomes" id="UP001189429"/>
    </source>
</evidence>
<dbReference type="InterPro" id="IPR012890">
    <property type="entry name" value="GCFC2-like"/>
</dbReference>
<gene>
    <name evidence="3" type="ORF">PCOR1329_LOCUS82392</name>
</gene>
<evidence type="ECO:0000313" key="3">
    <source>
        <dbReference type="EMBL" id="CAK0907350.1"/>
    </source>
</evidence>
<proteinExistence type="predicted"/>
<sequence>MKAVLRSLRGVKGRLRGEYEKAFVPQSLPEVLGLYVEYSLLWWDPLRLCCPGPGPGPAGRRWGPAEAVDVTELEGFGWFEDLAAFTELSGEDDPDKDLVPQLVQRCVFPEVARRLRECWDVTSEGQSRRVAALLDECLLFE</sequence>
<keyword evidence="2" id="KW-0539">Nucleus</keyword>
<keyword evidence="4" id="KW-1185">Reference proteome</keyword>
<organism evidence="3 4">
    <name type="scientific">Prorocentrum cordatum</name>
    <dbReference type="NCBI Taxonomy" id="2364126"/>
    <lineage>
        <taxon>Eukaryota</taxon>
        <taxon>Sar</taxon>
        <taxon>Alveolata</taxon>
        <taxon>Dinophyceae</taxon>
        <taxon>Prorocentrales</taxon>
        <taxon>Prorocentraceae</taxon>
        <taxon>Prorocentrum</taxon>
    </lineage>
</organism>
<comment type="subcellular location">
    <subcellularLocation>
        <location evidence="1">Nucleus</location>
    </subcellularLocation>
</comment>
<dbReference type="PANTHER" id="PTHR12214:SF0">
    <property type="entry name" value="LD29489P"/>
    <property type="match status" value="1"/>
</dbReference>
<evidence type="ECO:0000256" key="1">
    <source>
        <dbReference type="ARBA" id="ARBA00004123"/>
    </source>
</evidence>
<evidence type="ECO:0000256" key="2">
    <source>
        <dbReference type="ARBA" id="ARBA00023242"/>
    </source>
</evidence>
<reference evidence="3" key="1">
    <citation type="submission" date="2023-10" db="EMBL/GenBank/DDBJ databases">
        <authorList>
            <person name="Chen Y."/>
            <person name="Shah S."/>
            <person name="Dougan E. K."/>
            <person name="Thang M."/>
            <person name="Chan C."/>
        </authorList>
    </citation>
    <scope>NUCLEOTIDE SEQUENCE [LARGE SCALE GENOMIC DNA]</scope>
</reference>
<dbReference type="Proteomes" id="UP001189429">
    <property type="component" value="Unassembled WGS sequence"/>
</dbReference>
<accession>A0ABN9Y499</accession>
<feature type="non-terminal residue" evidence="3">
    <location>
        <position position="141"/>
    </location>
</feature>
<comment type="caution">
    <text evidence="3">The sequence shown here is derived from an EMBL/GenBank/DDBJ whole genome shotgun (WGS) entry which is preliminary data.</text>
</comment>
<dbReference type="EMBL" id="CAUYUJ010021842">
    <property type="protein sequence ID" value="CAK0907350.1"/>
    <property type="molecule type" value="Genomic_DNA"/>
</dbReference>
<name>A0ABN9Y499_9DINO</name>
<dbReference type="PANTHER" id="PTHR12214">
    <property type="entry name" value="GC-RICH SEQUENCE DNA-BINDING FACTOR"/>
    <property type="match status" value="1"/>
</dbReference>